<evidence type="ECO:0000256" key="1">
    <source>
        <dbReference type="ARBA" id="ARBA00022741"/>
    </source>
</evidence>
<comment type="similarity">
    <text evidence="4">Belongs to the TRAFAC class dynamin-like GTPase superfamily. GB1/RHD3 GTPase family.</text>
</comment>
<feature type="domain" description="GB1/RHD3-type G" evidence="6">
    <location>
        <begin position="38"/>
        <end position="277"/>
    </location>
</feature>
<dbReference type="Gene3D" id="3.40.50.300">
    <property type="entry name" value="P-loop containing nucleotide triphosphate hydrolases"/>
    <property type="match status" value="1"/>
</dbReference>
<evidence type="ECO:0000259" key="6">
    <source>
        <dbReference type="PROSITE" id="PS51715"/>
    </source>
</evidence>
<dbReference type="PROSITE" id="PS51715">
    <property type="entry name" value="G_GB1_RHD3"/>
    <property type="match status" value="1"/>
</dbReference>
<dbReference type="InterPro" id="IPR015894">
    <property type="entry name" value="Guanylate-bd_N"/>
</dbReference>
<evidence type="ECO:0000313" key="8">
    <source>
        <dbReference type="Proteomes" id="UP001634394"/>
    </source>
</evidence>
<dbReference type="CDD" id="cd01851">
    <property type="entry name" value="GBP"/>
    <property type="match status" value="1"/>
</dbReference>
<dbReference type="Proteomes" id="UP001634394">
    <property type="component" value="Unassembled WGS sequence"/>
</dbReference>
<dbReference type="InterPro" id="IPR036543">
    <property type="entry name" value="Guanylate-bd_C_sf"/>
</dbReference>
<comment type="caution">
    <text evidence="7">The sequence shown here is derived from an EMBL/GenBank/DDBJ whole genome shotgun (WGS) entry which is preliminary data.</text>
</comment>
<dbReference type="InterPro" id="IPR030386">
    <property type="entry name" value="G_GB1_RHD3_dom"/>
</dbReference>
<dbReference type="InterPro" id="IPR003191">
    <property type="entry name" value="Guanylate-bd/ATL_C"/>
</dbReference>
<dbReference type="Pfam" id="PF02841">
    <property type="entry name" value="GBP_C"/>
    <property type="match status" value="1"/>
</dbReference>
<protein>
    <recommendedName>
        <fullName evidence="6">GB1/RHD3-type G domain-containing protein</fullName>
    </recommendedName>
</protein>
<dbReference type="GO" id="GO:0005525">
    <property type="term" value="F:GTP binding"/>
    <property type="evidence" value="ECO:0007669"/>
    <property type="project" value="UniProtKB-KW"/>
</dbReference>
<sequence length="611" mass="72067">MDILSLPVFKEPLCLIESDHDGTLCIKTEVLDQITLLEKKLHIVTIVGLYRTGKSYLLNRLAGANRGFPLGSTIKSQTKGIWAWCHPHPIYDDRILLLMDTEGLGDVAKGNTNHDNWIMALAVLLSSTLVYNLMGTFSEHDLEKLNFVTEISNYIKLSTTGKGDLDVYSGEFFPMFILALRDFSLMMRNDDREITPDEYLEDVCLNVREETTDREKSYNRTRLSIRKYFKTRKCFTFDRPGSRTVLQTLKDMDYVDLSKDFLEDCDKFIKYVHEESPLKKLDNGRAINGSMFGTLVRSYVDAIRNGSVPCVEDALTTMAELENRKLVERCREIYIKEMEVILTLPTPDEKTLLDAHQQCMKKAADYFLEKRIYDLDEKFQTEVNAKILEMYEKFRRDNEVASIECCEKVLQDLNAKILKKLMRDSYSRSGGYTEYMVDLNELQEKYRNLDGLGCKKDVTLSKFLEKKNLERQTVQQMDQKMAEKEDEIKKEKNRAAAEARQREKLERDVHKARAEVQDMIREEKENRKRREREYIDEMKMIKEENYRMMEQQIAEQRRLNAKLEEERKERIHLKQYLESIELERIRQQNQRIYMQDNADKLRNEKYRCIIC</sequence>
<dbReference type="Pfam" id="PF02263">
    <property type="entry name" value="GBP"/>
    <property type="match status" value="1"/>
</dbReference>
<dbReference type="SUPFAM" id="SSF52540">
    <property type="entry name" value="P-loop containing nucleoside triphosphate hydrolases"/>
    <property type="match status" value="1"/>
</dbReference>
<gene>
    <name evidence="7" type="ORF">ACJMK2_022088</name>
</gene>
<dbReference type="EMBL" id="JBJQND010000018">
    <property type="protein sequence ID" value="KAL3836666.1"/>
    <property type="molecule type" value="Genomic_DNA"/>
</dbReference>
<dbReference type="AlphaFoldDB" id="A0ABD3TJ95"/>
<accession>A0ABD3TJ95</accession>
<dbReference type="PANTHER" id="PTHR10751">
    <property type="entry name" value="GUANYLATE BINDING PROTEIN"/>
    <property type="match status" value="1"/>
</dbReference>
<keyword evidence="2" id="KW-0378">Hydrolase</keyword>
<reference evidence="7 8" key="1">
    <citation type="submission" date="2024-11" db="EMBL/GenBank/DDBJ databases">
        <title>Chromosome-level genome assembly of the freshwater bivalve Anodonta woodiana.</title>
        <authorList>
            <person name="Chen X."/>
        </authorList>
    </citation>
    <scope>NUCLEOTIDE SEQUENCE [LARGE SCALE GENOMIC DNA]</scope>
    <source>
        <strain evidence="7">MN2024</strain>
        <tissue evidence="7">Gills</tissue>
    </source>
</reference>
<keyword evidence="8" id="KW-1185">Reference proteome</keyword>
<dbReference type="SUPFAM" id="SSF48340">
    <property type="entry name" value="Interferon-induced guanylate-binding protein 1 (GBP1), C-terminal domain"/>
    <property type="match status" value="1"/>
</dbReference>
<evidence type="ECO:0000313" key="7">
    <source>
        <dbReference type="EMBL" id="KAL3836666.1"/>
    </source>
</evidence>
<proteinExistence type="inferred from homology"/>
<keyword evidence="3" id="KW-0342">GTP-binding</keyword>
<organism evidence="7 8">
    <name type="scientific">Sinanodonta woodiana</name>
    <name type="common">Chinese pond mussel</name>
    <name type="synonym">Anodonta woodiana</name>
    <dbReference type="NCBI Taxonomy" id="1069815"/>
    <lineage>
        <taxon>Eukaryota</taxon>
        <taxon>Metazoa</taxon>
        <taxon>Spiralia</taxon>
        <taxon>Lophotrochozoa</taxon>
        <taxon>Mollusca</taxon>
        <taxon>Bivalvia</taxon>
        <taxon>Autobranchia</taxon>
        <taxon>Heteroconchia</taxon>
        <taxon>Palaeoheterodonta</taxon>
        <taxon>Unionida</taxon>
        <taxon>Unionoidea</taxon>
        <taxon>Unionidae</taxon>
        <taxon>Unioninae</taxon>
        <taxon>Sinanodonta</taxon>
    </lineage>
</organism>
<evidence type="ECO:0000256" key="3">
    <source>
        <dbReference type="ARBA" id="ARBA00023134"/>
    </source>
</evidence>
<name>A0ABD3TJ95_SINWO</name>
<feature type="coiled-coil region" evidence="5">
    <location>
        <begin position="467"/>
        <end position="583"/>
    </location>
</feature>
<evidence type="ECO:0000256" key="2">
    <source>
        <dbReference type="ARBA" id="ARBA00022801"/>
    </source>
</evidence>
<evidence type="ECO:0000256" key="5">
    <source>
        <dbReference type="SAM" id="Coils"/>
    </source>
</evidence>
<evidence type="ECO:0000256" key="4">
    <source>
        <dbReference type="PROSITE-ProRule" id="PRU01052"/>
    </source>
</evidence>
<dbReference type="InterPro" id="IPR027417">
    <property type="entry name" value="P-loop_NTPase"/>
</dbReference>
<dbReference type="Gene3D" id="1.20.1000.10">
    <property type="entry name" value="Guanylate-binding protein, C-terminal domain"/>
    <property type="match status" value="1"/>
</dbReference>
<keyword evidence="1" id="KW-0547">Nucleotide-binding</keyword>
<keyword evidence="5" id="KW-0175">Coiled coil</keyword>
<dbReference type="GO" id="GO:0016787">
    <property type="term" value="F:hydrolase activity"/>
    <property type="evidence" value="ECO:0007669"/>
    <property type="project" value="UniProtKB-KW"/>
</dbReference>